<sequence length="389" mass="44226">MFREPVSIILLLLFIYPIIRGFISKFSSEYIKGSIEGVFQSLSFLFSLCLGIYYTKKIFIQHDEGIYENIYKNIPAKAIEFINSNPLVVYILLMPLLIMIIYSIITFVVNIIAHITIYPLFDTIENKLKKKSVLFNRIVGAISQVPKAISYVIVIVFVLNFMSLLNVADTYNKYLEESQVYNYISKQVVIPLTNSKLAKKLPNIVNNSFTIVVKDPSSTESNVQNNKQKGIIYYNGITLEQGVKSNDEINKFAINLAQGKNGTRDKARAIYKWVGSEIVYSDEKANRVLNNDTQMTSGAIPTFNSKSGICFDYACLYVAMCRANNIKVRIITGQGFNGSNWVSHAWNQVYIAKENKWINADPTFLIGGDYFDSKRFTIDHKQESIAGEW</sequence>
<evidence type="ECO:0000256" key="1">
    <source>
        <dbReference type="SAM" id="Phobius"/>
    </source>
</evidence>
<keyword evidence="1" id="KW-1133">Transmembrane helix</keyword>
<protein>
    <submittedName>
        <fullName evidence="3">Transglutaminase domain-containing protein</fullName>
    </submittedName>
</protein>
<dbReference type="SMART" id="SM00460">
    <property type="entry name" value="TGc"/>
    <property type="match status" value="1"/>
</dbReference>
<dbReference type="PANTHER" id="PTHR33490:SF3">
    <property type="entry name" value="CONSERVED INTEGRAL MEMBRANE PROTEIN"/>
    <property type="match status" value="1"/>
</dbReference>
<feature type="transmembrane region" description="Helical" evidence="1">
    <location>
        <begin position="6"/>
        <end position="23"/>
    </location>
</feature>
<keyword evidence="1" id="KW-0812">Transmembrane</keyword>
<dbReference type="Pfam" id="PF01841">
    <property type="entry name" value="Transglut_core"/>
    <property type="match status" value="1"/>
</dbReference>
<accession>A0ABS6BMP0</accession>
<feature type="transmembrane region" description="Helical" evidence="1">
    <location>
        <begin position="88"/>
        <end position="121"/>
    </location>
</feature>
<dbReference type="EMBL" id="JAHLDV010000001">
    <property type="protein sequence ID" value="MBU3158192.1"/>
    <property type="molecule type" value="Genomic_DNA"/>
</dbReference>
<name>A0ABS6BMP0_9CLOT</name>
<dbReference type="RefSeq" id="WP_216145142.1">
    <property type="nucleotide sequence ID" value="NZ_JAHLDV010000001.1"/>
</dbReference>
<organism evidence="3 4">
    <name type="scientific">Clostridium frigoris</name>
    <dbReference type="NCBI Taxonomy" id="205327"/>
    <lineage>
        <taxon>Bacteria</taxon>
        <taxon>Bacillati</taxon>
        <taxon>Bacillota</taxon>
        <taxon>Clostridia</taxon>
        <taxon>Eubacteriales</taxon>
        <taxon>Clostridiaceae</taxon>
        <taxon>Clostridium</taxon>
    </lineage>
</organism>
<proteinExistence type="predicted"/>
<keyword evidence="1" id="KW-0472">Membrane</keyword>
<reference evidence="3 4" key="1">
    <citation type="submission" date="2021-06" db="EMBL/GenBank/DDBJ databases">
        <title>Clostridia strains as spoilage organisms.</title>
        <authorList>
            <person name="Wambui J."/>
            <person name="Stephan R."/>
            <person name="Stevens M.J.A."/>
        </authorList>
    </citation>
    <scope>NUCLEOTIDE SEQUENCE [LARGE SCALE GENOMIC DNA]</scope>
    <source>
        <strain evidence="3 4">DSM 14204</strain>
    </source>
</reference>
<gene>
    <name evidence="3" type="ORF">KPL37_00195</name>
</gene>
<keyword evidence="4" id="KW-1185">Reference proteome</keyword>
<evidence type="ECO:0000313" key="4">
    <source>
        <dbReference type="Proteomes" id="UP000776252"/>
    </source>
</evidence>
<feature type="transmembrane region" description="Helical" evidence="1">
    <location>
        <begin position="35"/>
        <end position="54"/>
    </location>
</feature>
<evidence type="ECO:0000313" key="3">
    <source>
        <dbReference type="EMBL" id="MBU3158192.1"/>
    </source>
</evidence>
<dbReference type="Proteomes" id="UP000776252">
    <property type="component" value="Unassembled WGS sequence"/>
</dbReference>
<comment type="caution">
    <text evidence="3">The sequence shown here is derived from an EMBL/GenBank/DDBJ whole genome shotgun (WGS) entry which is preliminary data.</text>
</comment>
<dbReference type="PANTHER" id="PTHR33490">
    <property type="entry name" value="BLR5614 PROTEIN-RELATED"/>
    <property type="match status" value="1"/>
</dbReference>
<feature type="domain" description="Transglutaminase-like" evidence="2">
    <location>
        <begin position="302"/>
        <end position="364"/>
    </location>
</feature>
<dbReference type="InterPro" id="IPR002931">
    <property type="entry name" value="Transglutaminase-like"/>
</dbReference>
<evidence type="ECO:0000259" key="2">
    <source>
        <dbReference type="SMART" id="SM00460"/>
    </source>
</evidence>